<dbReference type="OrthoDB" id="9781337at2"/>
<dbReference type="Pfam" id="PF00005">
    <property type="entry name" value="ABC_tran"/>
    <property type="match status" value="1"/>
</dbReference>
<dbReference type="PROSITE" id="PS50893">
    <property type="entry name" value="ABC_TRANSPORTER_2"/>
    <property type="match status" value="1"/>
</dbReference>
<name>A0A2U8H5M8_9RHOO</name>
<dbReference type="Gene3D" id="3.40.50.300">
    <property type="entry name" value="P-loop containing nucleotide triphosphate hydrolases"/>
    <property type="match status" value="1"/>
</dbReference>
<sequence>MSLFTASGLIKEFRGLRATDHVSIAVESGEVHALIGPNGAGKSTLVNLISGMLPADAGQITLDGVELTGLPPHKRVRAGLSRCFQVTNLFRKASVRDNLRTAVQAHRGSSFRLLGTRNAEMEINAEAESIAAQVGLSHTLDHIAGSLPHGAQRQLDIALALAARPRLLLLDEPMAGMGPDESARVVELIDELRKHMAILLIEHDMDAVFKLADRISVLVYGKVLASGNVDSIRANPDVQAVYLGTGEPT</sequence>
<evidence type="ECO:0000256" key="2">
    <source>
        <dbReference type="ARBA" id="ARBA00022475"/>
    </source>
</evidence>
<keyword evidence="4 6" id="KW-0067">ATP-binding</keyword>
<dbReference type="GO" id="GO:0005524">
    <property type="term" value="F:ATP binding"/>
    <property type="evidence" value="ECO:0007669"/>
    <property type="project" value="UniProtKB-KW"/>
</dbReference>
<dbReference type="InterPro" id="IPR027417">
    <property type="entry name" value="P-loop_NTPase"/>
</dbReference>
<evidence type="ECO:0000256" key="4">
    <source>
        <dbReference type="ARBA" id="ARBA00022840"/>
    </source>
</evidence>
<dbReference type="InterPro" id="IPR003439">
    <property type="entry name" value="ABC_transporter-like_ATP-bd"/>
</dbReference>
<feature type="domain" description="ABC transporter" evidence="5">
    <location>
        <begin position="4"/>
        <end position="245"/>
    </location>
</feature>
<accession>A0A2U8H5M8</accession>
<dbReference type="SMART" id="SM00382">
    <property type="entry name" value="AAA"/>
    <property type="match status" value="1"/>
</dbReference>
<keyword evidence="2" id="KW-1003">Cell membrane</keyword>
<dbReference type="InterPro" id="IPR003593">
    <property type="entry name" value="AAA+_ATPase"/>
</dbReference>
<evidence type="ECO:0000256" key="1">
    <source>
        <dbReference type="ARBA" id="ARBA00022448"/>
    </source>
</evidence>
<organism evidence="6 7">
    <name type="scientific">Parazoarcus communis</name>
    <dbReference type="NCBI Taxonomy" id="41977"/>
    <lineage>
        <taxon>Bacteria</taxon>
        <taxon>Pseudomonadati</taxon>
        <taxon>Pseudomonadota</taxon>
        <taxon>Betaproteobacteria</taxon>
        <taxon>Rhodocyclales</taxon>
        <taxon>Zoogloeaceae</taxon>
        <taxon>Parazoarcus</taxon>
    </lineage>
</organism>
<dbReference type="PANTHER" id="PTHR45772">
    <property type="entry name" value="CONSERVED COMPONENT OF ABC TRANSPORTER FOR NATURAL AMINO ACIDS-RELATED"/>
    <property type="match status" value="1"/>
</dbReference>
<dbReference type="SUPFAM" id="SSF52540">
    <property type="entry name" value="P-loop containing nucleoside triphosphate hydrolases"/>
    <property type="match status" value="1"/>
</dbReference>
<keyword evidence="3" id="KW-0547">Nucleotide-binding</keyword>
<evidence type="ECO:0000259" key="5">
    <source>
        <dbReference type="PROSITE" id="PS50893"/>
    </source>
</evidence>
<keyword evidence="1" id="KW-0813">Transport</keyword>
<dbReference type="InterPro" id="IPR051120">
    <property type="entry name" value="ABC_AA/LPS_Transport"/>
</dbReference>
<protein>
    <submittedName>
        <fullName evidence="6">ABC transporter ATP-binding protein</fullName>
    </submittedName>
</protein>
<keyword evidence="2" id="KW-0472">Membrane</keyword>
<dbReference type="Proteomes" id="UP000244902">
    <property type="component" value="Chromosome"/>
</dbReference>
<evidence type="ECO:0000256" key="3">
    <source>
        <dbReference type="ARBA" id="ARBA00022741"/>
    </source>
</evidence>
<proteinExistence type="predicted"/>
<dbReference type="InterPro" id="IPR032823">
    <property type="entry name" value="BCA_ABC_TP_C"/>
</dbReference>
<dbReference type="Pfam" id="PF12399">
    <property type="entry name" value="BCA_ABC_TP_C"/>
    <property type="match status" value="1"/>
</dbReference>
<dbReference type="RefSeq" id="WP_108974744.1">
    <property type="nucleotide sequence ID" value="NZ_CP022188.1"/>
</dbReference>
<dbReference type="GO" id="GO:0016887">
    <property type="term" value="F:ATP hydrolysis activity"/>
    <property type="evidence" value="ECO:0007669"/>
    <property type="project" value="InterPro"/>
</dbReference>
<dbReference type="CDD" id="cd03219">
    <property type="entry name" value="ABC_Mj1267_LivG_branched"/>
    <property type="match status" value="1"/>
</dbReference>
<reference evidence="6 7" key="1">
    <citation type="submission" date="2017-06" db="EMBL/GenBank/DDBJ databases">
        <title>Azoarcus sp. TSNA42 complete genome sequence.</title>
        <authorList>
            <person name="Woo J.-H."/>
            <person name="Kim H.-S."/>
        </authorList>
    </citation>
    <scope>NUCLEOTIDE SEQUENCE [LARGE SCALE GENOMIC DNA]</scope>
    <source>
        <strain evidence="6 7">TSNA42</strain>
    </source>
</reference>
<dbReference type="AlphaFoldDB" id="A0A2U8H5M8"/>
<evidence type="ECO:0000313" key="7">
    <source>
        <dbReference type="Proteomes" id="UP000244902"/>
    </source>
</evidence>
<dbReference type="PANTHER" id="PTHR45772:SF2">
    <property type="entry name" value="ABC TRANSPORTER ATP-BINDING PROTEIN"/>
    <property type="match status" value="1"/>
</dbReference>
<evidence type="ECO:0000313" key="6">
    <source>
        <dbReference type="EMBL" id="AWI80830.1"/>
    </source>
</evidence>
<gene>
    <name evidence="6" type="ORF">CEW87_16500</name>
</gene>
<dbReference type="EMBL" id="CP022188">
    <property type="protein sequence ID" value="AWI80830.1"/>
    <property type="molecule type" value="Genomic_DNA"/>
</dbReference>
<dbReference type="GO" id="GO:0005886">
    <property type="term" value="C:plasma membrane"/>
    <property type="evidence" value="ECO:0007669"/>
    <property type="project" value="TreeGrafter"/>
</dbReference>